<dbReference type="AlphaFoldDB" id="A0AAV5W2N3"/>
<sequence>LLNMEEEDVLEPQPIESLLNFNEDTDGEAKTAEELTVALVFDPTDQTVSTRPIEDLDGAAVGECITLDGRLITVLSLHATKEEADEEAQVKADEMSCVMNTDVRHSMENEGTGDTSETMEDSEEIDDYSDEPPLEDRMIDRYDFEDTDRPIDYENQDAIRTLFEVMYSEINEDVRRLAADTVRINTRQARLRRLMDQYLGGPAASGVLNSIRMPPRRILPTPFPRSASGKWRPKKPRHSFSDDEDEHWAEQRVEEEEMTPLRKPSFAIQATYPPLPSYPFVTQEEELEVISESNGSSSDYSRRLARILFKDSLHLYFKEQDAKRRQWIHQAVDMRFPSRDRHAQAAKWKNCSGAINKNRIADDSPGPASTREIDYMYVSKEEEEEAFNNCHQDATKYAELLGLKLFEDTLDRMFRDQDAVKKEWLRECVDIRFPVGDKTKRDGRWKVCASAVNRNRNKFMDISTGSTIAYPYIEKEIEEKCYGVAKDNVALYAELLGRLLFKQNRDLMFKDQDPKKRQWVHDIVDSRYPTPDKNRHAAKWKACSSAINKARFTADFPMPWDHKNSRYSLPSTSTTTPIVPTRAAAAAVAPAAAASAAVTRSAPPKRTSSSDRGKKRTGLPYPFVSEDEESECFVNSRGNVQTYARLLAKCLFKDSLELYFKDQDPRRREWFKVIVEYRYPSTDRAESVQKWKNISGAVNKNRDKRK</sequence>
<dbReference type="Proteomes" id="UP001432322">
    <property type="component" value="Unassembled WGS sequence"/>
</dbReference>
<feature type="compositionally biased region" description="Low complexity" evidence="1">
    <location>
        <begin position="595"/>
        <end position="604"/>
    </location>
</feature>
<organism evidence="2 3">
    <name type="scientific">Pristionchus fissidentatus</name>
    <dbReference type="NCBI Taxonomy" id="1538716"/>
    <lineage>
        <taxon>Eukaryota</taxon>
        <taxon>Metazoa</taxon>
        <taxon>Ecdysozoa</taxon>
        <taxon>Nematoda</taxon>
        <taxon>Chromadorea</taxon>
        <taxon>Rhabditida</taxon>
        <taxon>Rhabditina</taxon>
        <taxon>Diplogasteromorpha</taxon>
        <taxon>Diplogasteroidea</taxon>
        <taxon>Neodiplogasteridae</taxon>
        <taxon>Pristionchus</taxon>
    </lineage>
</organism>
<name>A0AAV5W2N3_9BILA</name>
<accession>A0AAV5W2N3</accession>
<proteinExistence type="predicted"/>
<feature type="region of interest" description="Disordered" evidence="1">
    <location>
        <begin position="222"/>
        <end position="260"/>
    </location>
</feature>
<reference evidence="2" key="1">
    <citation type="submission" date="2023-10" db="EMBL/GenBank/DDBJ databases">
        <title>Genome assembly of Pristionchus species.</title>
        <authorList>
            <person name="Yoshida K."/>
            <person name="Sommer R.J."/>
        </authorList>
    </citation>
    <scope>NUCLEOTIDE SEQUENCE</scope>
    <source>
        <strain evidence="2">RS5133</strain>
    </source>
</reference>
<comment type="caution">
    <text evidence="2">The sequence shown here is derived from an EMBL/GenBank/DDBJ whole genome shotgun (WGS) entry which is preliminary data.</text>
</comment>
<feature type="compositionally biased region" description="Acidic residues" evidence="1">
    <location>
        <begin position="117"/>
        <end position="133"/>
    </location>
</feature>
<evidence type="ECO:0000256" key="1">
    <source>
        <dbReference type="SAM" id="MobiDB-lite"/>
    </source>
</evidence>
<gene>
    <name evidence="2" type="ORF">PFISCL1PPCAC_17476</name>
</gene>
<feature type="region of interest" description="Disordered" evidence="1">
    <location>
        <begin position="106"/>
        <end position="136"/>
    </location>
</feature>
<evidence type="ECO:0000313" key="2">
    <source>
        <dbReference type="EMBL" id="GMT26179.1"/>
    </source>
</evidence>
<feature type="compositionally biased region" description="Acidic residues" evidence="1">
    <location>
        <begin position="242"/>
        <end position="258"/>
    </location>
</feature>
<dbReference type="EMBL" id="BTSY01000004">
    <property type="protein sequence ID" value="GMT26179.1"/>
    <property type="molecule type" value="Genomic_DNA"/>
</dbReference>
<keyword evidence="3" id="KW-1185">Reference proteome</keyword>
<feature type="region of interest" description="Disordered" evidence="1">
    <location>
        <begin position="595"/>
        <end position="621"/>
    </location>
</feature>
<protein>
    <submittedName>
        <fullName evidence="2">Uncharacterized protein</fullName>
    </submittedName>
</protein>
<feature type="non-terminal residue" evidence="2">
    <location>
        <position position="1"/>
    </location>
</feature>
<evidence type="ECO:0000313" key="3">
    <source>
        <dbReference type="Proteomes" id="UP001432322"/>
    </source>
</evidence>